<evidence type="ECO:0000256" key="11">
    <source>
        <dbReference type="ARBA" id="ARBA00023136"/>
    </source>
</evidence>
<reference evidence="16" key="1">
    <citation type="submission" date="2009-12" db="EMBL/GenBank/DDBJ databases">
        <title>Complete sequence of Treponema azotonutricium strain ZAS-9.</title>
        <authorList>
            <person name="Tetu S.G."/>
            <person name="Matson E."/>
            <person name="Ren Q."/>
            <person name="Seshadri R."/>
            <person name="Elbourne L."/>
            <person name="Hassan K.A."/>
            <person name="Durkin A."/>
            <person name="Radune D."/>
            <person name="Mohamoud Y."/>
            <person name="Shay R."/>
            <person name="Jin S."/>
            <person name="Zhang X."/>
            <person name="Lucey K."/>
            <person name="Ballor N.R."/>
            <person name="Ottesen E."/>
            <person name="Rosenthal R."/>
            <person name="Allen A."/>
            <person name="Leadbetter J.R."/>
            <person name="Paulsen I.T."/>
        </authorList>
    </citation>
    <scope>NUCLEOTIDE SEQUENCE [LARGE SCALE GENOMIC DNA]</scope>
    <source>
        <strain evidence="16">ATCC BAA-888 / DSM 13862 / ZAS-9</strain>
    </source>
</reference>
<dbReference type="EMBL" id="CP001841">
    <property type="protein sequence ID" value="AEF81734.1"/>
    <property type="molecule type" value="Genomic_DNA"/>
</dbReference>
<keyword evidence="12" id="KW-0175">Coiled coil</keyword>
<keyword evidence="9 13" id="KW-1133">Transmembrane helix</keyword>
<dbReference type="HOGENOM" id="CLU_020473_5_1_12"/>
<feature type="coiled-coil region" evidence="12">
    <location>
        <begin position="250"/>
        <end position="277"/>
    </location>
</feature>
<dbReference type="Proteomes" id="UP000009222">
    <property type="component" value="Chromosome"/>
</dbReference>
<evidence type="ECO:0000256" key="12">
    <source>
        <dbReference type="SAM" id="Coils"/>
    </source>
</evidence>
<dbReference type="CDD" id="cd06225">
    <property type="entry name" value="HAMP"/>
    <property type="match status" value="1"/>
</dbReference>
<dbReference type="GO" id="GO:0005524">
    <property type="term" value="F:ATP binding"/>
    <property type="evidence" value="ECO:0007669"/>
    <property type="project" value="UniProtKB-KW"/>
</dbReference>
<accession>F5Y7Y4</accession>
<dbReference type="SUPFAM" id="SSF158472">
    <property type="entry name" value="HAMP domain-like"/>
    <property type="match status" value="1"/>
</dbReference>
<evidence type="ECO:0000313" key="15">
    <source>
        <dbReference type="EMBL" id="AEF81734.1"/>
    </source>
</evidence>
<dbReference type="eggNOG" id="COG2972">
    <property type="taxonomic scope" value="Bacteria"/>
</dbReference>
<evidence type="ECO:0000313" key="16">
    <source>
        <dbReference type="Proteomes" id="UP000009222"/>
    </source>
</evidence>
<protein>
    <submittedName>
        <fullName evidence="15">Two-component sensor histidine kinase</fullName>
    </submittedName>
</protein>
<dbReference type="PANTHER" id="PTHR34220:SF11">
    <property type="entry name" value="SENSOR PROTEIN KINASE HPTS"/>
    <property type="match status" value="1"/>
</dbReference>
<keyword evidence="3" id="KW-0597">Phosphoprotein</keyword>
<dbReference type="SMART" id="SM00304">
    <property type="entry name" value="HAMP"/>
    <property type="match status" value="1"/>
</dbReference>
<dbReference type="SUPFAM" id="SSF55874">
    <property type="entry name" value="ATPase domain of HSP90 chaperone/DNA topoisomerase II/histidine kinase"/>
    <property type="match status" value="1"/>
</dbReference>
<evidence type="ECO:0000256" key="7">
    <source>
        <dbReference type="ARBA" id="ARBA00022777"/>
    </source>
</evidence>
<keyword evidence="7 15" id="KW-0418">Kinase</keyword>
<evidence type="ECO:0000256" key="1">
    <source>
        <dbReference type="ARBA" id="ARBA00004651"/>
    </source>
</evidence>
<dbReference type="GO" id="GO:0000155">
    <property type="term" value="F:phosphorelay sensor kinase activity"/>
    <property type="evidence" value="ECO:0007669"/>
    <property type="project" value="InterPro"/>
</dbReference>
<keyword evidence="5 13" id="KW-0812">Transmembrane</keyword>
<evidence type="ECO:0000259" key="14">
    <source>
        <dbReference type="PROSITE" id="PS50885"/>
    </source>
</evidence>
<evidence type="ECO:0000256" key="8">
    <source>
        <dbReference type="ARBA" id="ARBA00022840"/>
    </source>
</evidence>
<evidence type="ECO:0000256" key="13">
    <source>
        <dbReference type="SAM" id="Phobius"/>
    </source>
</evidence>
<dbReference type="FunCoup" id="F5Y7Y4">
    <property type="interactions" value="86"/>
</dbReference>
<dbReference type="Pfam" id="PF06580">
    <property type="entry name" value="His_kinase"/>
    <property type="match status" value="1"/>
</dbReference>
<dbReference type="Pfam" id="PF02518">
    <property type="entry name" value="HATPase_c"/>
    <property type="match status" value="1"/>
</dbReference>
<dbReference type="Gene3D" id="6.10.340.10">
    <property type="match status" value="1"/>
</dbReference>
<feature type="transmembrane region" description="Helical" evidence="13">
    <location>
        <begin position="176"/>
        <end position="196"/>
    </location>
</feature>
<evidence type="ECO:0000256" key="2">
    <source>
        <dbReference type="ARBA" id="ARBA00022475"/>
    </source>
</evidence>
<evidence type="ECO:0000256" key="5">
    <source>
        <dbReference type="ARBA" id="ARBA00022692"/>
    </source>
</evidence>
<feature type="domain" description="HAMP" evidence="14">
    <location>
        <begin position="200"/>
        <end position="252"/>
    </location>
</feature>
<organism evidence="15 16">
    <name type="scientific">Leadbettera azotonutricia (strain ATCC BAA-888 / DSM 13862 / ZAS-9)</name>
    <name type="common">Treponema azotonutricium</name>
    <dbReference type="NCBI Taxonomy" id="545695"/>
    <lineage>
        <taxon>Bacteria</taxon>
        <taxon>Pseudomonadati</taxon>
        <taxon>Spirochaetota</taxon>
        <taxon>Spirochaetia</taxon>
        <taxon>Spirochaetales</taxon>
        <taxon>Breznakiellaceae</taxon>
        <taxon>Leadbettera</taxon>
    </lineage>
</organism>
<keyword evidence="6" id="KW-0547">Nucleotide-binding</keyword>
<dbReference type="PANTHER" id="PTHR34220">
    <property type="entry name" value="SENSOR HISTIDINE KINASE YPDA"/>
    <property type="match status" value="1"/>
</dbReference>
<evidence type="ECO:0000256" key="10">
    <source>
        <dbReference type="ARBA" id="ARBA00023012"/>
    </source>
</evidence>
<evidence type="ECO:0000256" key="6">
    <source>
        <dbReference type="ARBA" id="ARBA00022741"/>
    </source>
</evidence>
<evidence type="ECO:0000256" key="3">
    <source>
        <dbReference type="ARBA" id="ARBA00022553"/>
    </source>
</evidence>
<keyword evidence="10" id="KW-0902">Two-component regulatory system</keyword>
<evidence type="ECO:0000256" key="9">
    <source>
        <dbReference type="ARBA" id="ARBA00022989"/>
    </source>
</evidence>
<dbReference type="InterPro" id="IPR003660">
    <property type="entry name" value="HAMP_dom"/>
</dbReference>
<dbReference type="PROSITE" id="PS50885">
    <property type="entry name" value="HAMP"/>
    <property type="match status" value="1"/>
</dbReference>
<dbReference type="AlphaFoldDB" id="F5Y7Y4"/>
<dbReference type="KEGG" id="taz:TREAZ_2324"/>
<dbReference type="InterPro" id="IPR003594">
    <property type="entry name" value="HATPase_dom"/>
</dbReference>
<keyword evidence="16" id="KW-1185">Reference proteome</keyword>
<keyword evidence="2" id="KW-1003">Cell membrane</keyword>
<reference evidence="15 16" key="2">
    <citation type="journal article" date="2011" name="ISME J.">
        <title>RNA-seq reveals cooperative metabolic interactions between two termite-gut spirochete species in co-culture.</title>
        <authorList>
            <person name="Rosenthal A.Z."/>
            <person name="Matson E.G."/>
            <person name="Eldar A."/>
            <person name="Leadbetter J.R."/>
        </authorList>
    </citation>
    <scope>NUCLEOTIDE SEQUENCE [LARGE SCALE GENOMIC DNA]</scope>
    <source>
        <strain evidence="16">ATCC BAA-888 / DSM 13862 / ZAS-9</strain>
    </source>
</reference>
<dbReference type="InParanoid" id="F5Y7Y4"/>
<dbReference type="Gene3D" id="3.30.565.10">
    <property type="entry name" value="Histidine kinase-like ATPase, C-terminal domain"/>
    <property type="match status" value="1"/>
</dbReference>
<gene>
    <name evidence="15" type="ordered locus">TREAZ_2324</name>
</gene>
<sequence>MLGQKSIGLKLLIYNVILLALVSIIIGISYGSSTSYSREYNFIANLYRELSLFYRQMQVSRNDAQNYFYSMTDDKLIDYRNSFNTASKNLDNIMEQVNNPYLWYRFTILRNMMVSCNEQFEKMQFHGGNRPSYAGNYQYLMYLFELTDGTQREYYSYLVNYTEIRQIAIQNLWKRMTLLVTLIVAGIILIALFFSLSSSRWVTRPINSIVSNIQKIKMGEYDLRQVKDSGPEFAVLGEAFDDMASSISSNIQSIETNARLRQQLLEIENENLRINEQLIASELTVLQDQMNPHFLFNTLSMISQIASIENAHQAAELIDITTNLLRYSLDKSNRMSTLHEEIECVRNYFHIQRLRFGDRITFELHDDENIPNTMLPGMLLQPLIENAVLHGVGGMVKGALVTVSITRKNEFLFLSVEDNGRGISAEKLEELLNDDSYPSKDSNSRIHIGIINAKKRLEILFGRSARFHVESTEDVGTLITISIICFETETGAGGGFV</sequence>
<name>F5Y7Y4_LEAAZ</name>
<feature type="transmembrane region" description="Helical" evidence="13">
    <location>
        <begin position="12"/>
        <end position="31"/>
    </location>
</feature>
<keyword evidence="11 13" id="KW-0472">Membrane</keyword>
<dbReference type="Pfam" id="PF00672">
    <property type="entry name" value="HAMP"/>
    <property type="match status" value="1"/>
</dbReference>
<proteinExistence type="predicted"/>
<dbReference type="STRING" id="545695.TREAZ_2324"/>
<dbReference type="GO" id="GO:0005886">
    <property type="term" value="C:plasma membrane"/>
    <property type="evidence" value="ECO:0007669"/>
    <property type="project" value="UniProtKB-SubCell"/>
</dbReference>
<keyword evidence="8" id="KW-0067">ATP-binding</keyword>
<comment type="subcellular location">
    <subcellularLocation>
        <location evidence="1">Cell membrane</location>
        <topology evidence="1">Multi-pass membrane protein</topology>
    </subcellularLocation>
</comment>
<dbReference type="InterPro" id="IPR050640">
    <property type="entry name" value="Bact_2-comp_sensor_kinase"/>
</dbReference>
<dbReference type="InterPro" id="IPR036890">
    <property type="entry name" value="HATPase_C_sf"/>
</dbReference>
<dbReference type="InterPro" id="IPR010559">
    <property type="entry name" value="Sig_transdc_His_kin_internal"/>
</dbReference>
<evidence type="ECO:0000256" key="4">
    <source>
        <dbReference type="ARBA" id="ARBA00022679"/>
    </source>
</evidence>
<keyword evidence="4" id="KW-0808">Transferase</keyword>